<dbReference type="AlphaFoldDB" id="X0WFU7"/>
<keyword evidence="1" id="KW-0815">Transposition</keyword>
<accession>X0WFU7</accession>
<proteinExistence type="predicted"/>
<sequence>MTDDRMALKGLLEKASDTELLAGMLGFVADRLMALDIDRLCGAEPHERSADRSNYRNGYRDRAWQTRAGAIDVHIPKLRKGSYFPEFLEPRRAAEKALTAVIQEAYVQGLSTRSVDDLVKAMGMTGISKSQVSRLCAQIDERVNAFLSRPLEGDWPYLWLDA</sequence>
<dbReference type="GO" id="GO:0006313">
    <property type="term" value="P:DNA transposition"/>
    <property type="evidence" value="ECO:0007669"/>
    <property type="project" value="InterPro"/>
</dbReference>
<evidence type="ECO:0000256" key="3">
    <source>
        <dbReference type="ARBA" id="ARBA00023172"/>
    </source>
</evidence>
<comment type="caution">
    <text evidence="4">The sequence shown here is derived from an EMBL/GenBank/DDBJ whole genome shotgun (WGS) entry which is preliminary data.</text>
</comment>
<dbReference type="PANTHER" id="PTHR33217:SF7">
    <property type="entry name" value="TRANSPOSASE FOR INSERTION SEQUENCE ELEMENT IS1081"/>
    <property type="match status" value="1"/>
</dbReference>
<keyword evidence="2" id="KW-0238">DNA-binding</keyword>
<dbReference type="InterPro" id="IPR001207">
    <property type="entry name" value="Transposase_mutator"/>
</dbReference>
<name>X0WFU7_9ZZZZ</name>
<dbReference type="GO" id="GO:0003677">
    <property type="term" value="F:DNA binding"/>
    <property type="evidence" value="ECO:0007669"/>
    <property type="project" value="UniProtKB-KW"/>
</dbReference>
<evidence type="ECO:0000256" key="1">
    <source>
        <dbReference type="ARBA" id="ARBA00022578"/>
    </source>
</evidence>
<dbReference type="GO" id="GO:0004803">
    <property type="term" value="F:transposase activity"/>
    <property type="evidence" value="ECO:0007669"/>
    <property type="project" value="InterPro"/>
</dbReference>
<reference evidence="4" key="1">
    <citation type="journal article" date="2014" name="Front. Microbiol.">
        <title>High frequency of phylogenetically diverse reductive dehalogenase-homologous genes in deep subseafloor sedimentary metagenomes.</title>
        <authorList>
            <person name="Kawai M."/>
            <person name="Futagami T."/>
            <person name="Toyoda A."/>
            <person name="Takaki Y."/>
            <person name="Nishi S."/>
            <person name="Hori S."/>
            <person name="Arai W."/>
            <person name="Tsubouchi T."/>
            <person name="Morono Y."/>
            <person name="Uchiyama I."/>
            <person name="Ito T."/>
            <person name="Fujiyama A."/>
            <person name="Inagaki F."/>
            <person name="Takami H."/>
        </authorList>
    </citation>
    <scope>NUCLEOTIDE SEQUENCE</scope>
    <source>
        <strain evidence="4">Expedition CK06-06</strain>
    </source>
</reference>
<evidence type="ECO:0000256" key="2">
    <source>
        <dbReference type="ARBA" id="ARBA00023125"/>
    </source>
</evidence>
<keyword evidence="3" id="KW-0233">DNA recombination</keyword>
<gene>
    <name evidence="4" type="ORF">S01H1_68060</name>
</gene>
<dbReference type="EMBL" id="BARS01045119">
    <property type="protein sequence ID" value="GAG29530.1"/>
    <property type="molecule type" value="Genomic_DNA"/>
</dbReference>
<dbReference type="PANTHER" id="PTHR33217">
    <property type="entry name" value="TRANSPOSASE FOR INSERTION SEQUENCE ELEMENT IS1081"/>
    <property type="match status" value="1"/>
</dbReference>
<organism evidence="4">
    <name type="scientific">marine sediment metagenome</name>
    <dbReference type="NCBI Taxonomy" id="412755"/>
    <lineage>
        <taxon>unclassified sequences</taxon>
        <taxon>metagenomes</taxon>
        <taxon>ecological metagenomes</taxon>
    </lineage>
</organism>
<evidence type="ECO:0008006" key="5">
    <source>
        <dbReference type="Google" id="ProtNLM"/>
    </source>
</evidence>
<protein>
    <recommendedName>
        <fullName evidence="5">Mutator family transposase</fullName>
    </recommendedName>
</protein>
<dbReference type="Pfam" id="PF00872">
    <property type="entry name" value="Transposase_mut"/>
    <property type="match status" value="1"/>
</dbReference>
<feature type="non-terminal residue" evidence="4">
    <location>
        <position position="162"/>
    </location>
</feature>
<evidence type="ECO:0000313" key="4">
    <source>
        <dbReference type="EMBL" id="GAG29530.1"/>
    </source>
</evidence>